<dbReference type="Pfam" id="PF00059">
    <property type="entry name" value="Lectin_C"/>
    <property type="match status" value="1"/>
</dbReference>
<accession>A0AAD4N396</accession>
<feature type="region of interest" description="Disordered" evidence="1">
    <location>
        <begin position="865"/>
        <end position="900"/>
    </location>
</feature>
<evidence type="ECO:0000313" key="5">
    <source>
        <dbReference type="Proteomes" id="UP001201812"/>
    </source>
</evidence>
<dbReference type="CDD" id="cd00037">
    <property type="entry name" value="CLECT"/>
    <property type="match status" value="1"/>
</dbReference>
<dbReference type="InterPro" id="IPR016186">
    <property type="entry name" value="C-type_lectin-like/link_sf"/>
</dbReference>
<keyword evidence="2" id="KW-0732">Signal</keyword>
<comment type="caution">
    <text evidence="4">The sequence shown here is derived from an EMBL/GenBank/DDBJ whole genome shotgun (WGS) entry which is preliminary data.</text>
</comment>
<protein>
    <submittedName>
        <fullName evidence="4">Lectin c-type domain-containing protein</fullName>
    </submittedName>
</protein>
<evidence type="ECO:0000313" key="4">
    <source>
        <dbReference type="EMBL" id="KAI1714317.1"/>
    </source>
</evidence>
<feature type="region of interest" description="Disordered" evidence="1">
    <location>
        <begin position="553"/>
        <end position="580"/>
    </location>
</feature>
<feature type="region of interest" description="Disordered" evidence="1">
    <location>
        <begin position="302"/>
        <end position="516"/>
    </location>
</feature>
<dbReference type="InterPro" id="IPR050111">
    <property type="entry name" value="C-type_lectin/snaclec_domain"/>
</dbReference>
<feature type="signal peptide" evidence="2">
    <location>
        <begin position="1"/>
        <end position="28"/>
    </location>
</feature>
<feature type="region of interest" description="Disordered" evidence="1">
    <location>
        <begin position="952"/>
        <end position="981"/>
    </location>
</feature>
<dbReference type="EMBL" id="JAKKPZ010000013">
    <property type="protein sequence ID" value="KAI1714317.1"/>
    <property type="molecule type" value="Genomic_DNA"/>
</dbReference>
<sequence length="1358" mass="150577">MRKRMQDNGRIPLFFILTVLQFVPFCHGMAMDSMEAVDGEAIKDGYKFHQPVPSDQNNPWISGPSNKKYQFHVGQQSWLSARESCLSQNSDLVSIESEEELEWILSHYQPQFRHLRERQIQIGLLVDSDSRDASMREWRWVSRHPLDSVIQWTSGEPFDHAHGKERCAVLNVNERRADDVDCDSPGGPMHLFRFICERTHENHLKHEELNNPLWKRLEDILVFFGISESSHIVNKTEQIQNKPVEDEEGYWDKQAAANTTSKSHEVPKLPADTDPVIQLIPNDPAPSTNLSGSEVNEALNIDEKQKEANDNNEAQKTAAENEGQKDIKIASEKLSNSEESQNTVGSQKSESQKPDSAVESALNSATGIASEDNSWVVEKNSVNSTSDVAQSPSNESPKNDQAEGESTNISDLDLLKSGNVPDEKPAPSSSNETLADGLNTAETAVLLGSENETLSDRKLQNPAVHGSKTLESSIIASDNAGGSANGLAEEKLEKLVGDAQQSAGESPQKLVEQTVPEPGISNDVLVVETASIETTRTTKADPLASLAETLERTFAAASSDGNNTESEQENKNSTQTQSRIHSLERIISAVQKMIEVHDHPAAIEQPNDAPKTLDHSELRRQLFFNENAHKTRDTKSKEEESRKAQNPRSESKEPKSEINTSSVPPRSSRRRALFKPDAIPERYPSIFSDLFASLDAYPHSNFGRNPMNPPKDRPQHNPPKPAQRHHSSSDEDDFPEVMGRIANIYGKLFRFVMDDGNIHEHSPPVMRHMATVNDSSANNTDVELINPAQDAAKVVIQSEEAHSNSTTGNTTETPSSINSAAKEEVGVESSLNVEADFVQADTENRAHPDINSGDLIVAPQHMHKHDVAGSCAGDDDDHNEVPESEIEADDSTGSESNSTLLQEKSAKIDKFIHSLRQFLDTAPPTQLKRLVDEGRTDKRPLIERLEEVVKMRQNARAQNSPIAEKTQESSGKSDSESPVEQLKKLHAERLEKQKQERIDKELIDDLDMLKREESKEANNSALMDHKLNATLTQILETSQQSQSFVTGPALPEPEEEDDDTEIAKMKLRNDNAIHSKNESVLILQDSGPSEGSSPDQAVQESSPLGTANVEPILSQKLSPRPNSNDTVETQDTPTQEIIEAVLAMRTRPLSPENVPLPNNETMSTDTLTAEKLRISADTIRVTDDSPSGGANDTLENEVQGNQPTIHNSVVEVEDPSSVFPRPNFSVLKPHELAHLPKQVEDRVKAERERVDAAYKTFQQKIADNNKTDGIKTDLNASTLELIKRIQEADARRLTVKQSPAVEIQKLPLDKVEFGRDHLEHYDIATGEDHGIAIERDAWDGVFNTLGANFNRLIGRKRK</sequence>
<proteinExistence type="predicted"/>
<feature type="compositionally biased region" description="Polar residues" evidence="1">
    <location>
        <begin position="361"/>
        <end position="373"/>
    </location>
</feature>
<feature type="compositionally biased region" description="Polar residues" evidence="1">
    <location>
        <begin position="1086"/>
        <end position="1104"/>
    </location>
</feature>
<evidence type="ECO:0000256" key="1">
    <source>
        <dbReference type="SAM" id="MobiDB-lite"/>
    </source>
</evidence>
<gene>
    <name evidence="4" type="ORF">DdX_08410</name>
</gene>
<feature type="compositionally biased region" description="Acidic residues" evidence="1">
    <location>
        <begin position="873"/>
        <end position="892"/>
    </location>
</feature>
<dbReference type="SMART" id="SM00034">
    <property type="entry name" value="CLECT"/>
    <property type="match status" value="1"/>
</dbReference>
<dbReference type="Proteomes" id="UP001201812">
    <property type="component" value="Unassembled WGS sequence"/>
</dbReference>
<feature type="compositionally biased region" description="Basic and acidic residues" evidence="1">
    <location>
        <begin position="627"/>
        <end position="656"/>
    </location>
</feature>
<feature type="compositionally biased region" description="Polar residues" evidence="1">
    <location>
        <begin position="333"/>
        <end position="349"/>
    </location>
</feature>
<feature type="chain" id="PRO_5041900030" evidence="2">
    <location>
        <begin position="29"/>
        <end position="1358"/>
    </location>
</feature>
<evidence type="ECO:0000259" key="3">
    <source>
        <dbReference type="PROSITE" id="PS50041"/>
    </source>
</evidence>
<feature type="compositionally biased region" description="Polar residues" evidence="1">
    <location>
        <begin position="469"/>
        <end position="482"/>
    </location>
</feature>
<name>A0AAD4N396_9BILA</name>
<dbReference type="SUPFAM" id="SSF56436">
    <property type="entry name" value="C-type lectin-like"/>
    <property type="match status" value="1"/>
</dbReference>
<organism evidence="4 5">
    <name type="scientific">Ditylenchus destructor</name>
    <dbReference type="NCBI Taxonomy" id="166010"/>
    <lineage>
        <taxon>Eukaryota</taxon>
        <taxon>Metazoa</taxon>
        <taxon>Ecdysozoa</taxon>
        <taxon>Nematoda</taxon>
        <taxon>Chromadorea</taxon>
        <taxon>Rhabditida</taxon>
        <taxon>Tylenchina</taxon>
        <taxon>Tylenchomorpha</taxon>
        <taxon>Sphaerularioidea</taxon>
        <taxon>Anguinidae</taxon>
        <taxon>Anguininae</taxon>
        <taxon>Ditylenchus</taxon>
    </lineage>
</organism>
<dbReference type="PROSITE" id="PS50041">
    <property type="entry name" value="C_TYPE_LECTIN_2"/>
    <property type="match status" value="1"/>
</dbReference>
<dbReference type="PANTHER" id="PTHR22803">
    <property type="entry name" value="MANNOSE, PHOSPHOLIPASE, LECTIN RECEPTOR RELATED"/>
    <property type="match status" value="1"/>
</dbReference>
<feature type="region of interest" description="Disordered" evidence="1">
    <location>
        <begin position="1038"/>
        <end position="1059"/>
    </location>
</feature>
<dbReference type="InterPro" id="IPR016187">
    <property type="entry name" value="CTDL_fold"/>
</dbReference>
<keyword evidence="5" id="KW-1185">Reference proteome</keyword>
<dbReference type="InterPro" id="IPR001304">
    <property type="entry name" value="C-type_lectin-like"/>
</dbReference>
<feature type="compositionally biased region" description="Polar residues" evidence="1">
    <location>
        <begin position="380"/>
        <end position="396"/>
    </location>
</feature>
<feature type="region of interest" description="Disordered" evidence="1">
    <location>
        <begin position="623"/>
        <end position="676"/>
    </location>
</feature>
<feature type="domain" description="C-type lectin" evidence="3">
    <location>
        <begin position="69"/>
        <end position="183"/>
    </location>
</feature>
<feature type="region of interest" description="Disordered" evidence="1">
    <location>
        <begin position="1084"/>
        <end position="1104"/>
    </location>
</feature>
<feature type="compositionally biased region" description="Basic and acidic residues" evidence="1">
    <location>
        <begin position="965"/>
        <end position="981"/>
    </location>
</feature>
<feature type="region of interest" description="Disordered" evidence="1">
    <location>
        <begin position="701"/>
        <end position="735"/>
    </location>
</feature>
<dbReference type="Gene3D" id="3.10.100.10">
    <property type="entry name" value="Mannose-Binding Protein A, subunit A"/>
    <property type="match status" value="1"/>
</dbReference>
<feature type="compositionally biased region" description="Polar residues" evidence="1">
    <location>
        <begin position="559"/>
        <end position="580"/>
    </location>
</feature>
<evidence type="ECO:0000256" key="2">
    <source>
        <dbReference type="SAM" id="SignalP"/>
    </source>
</evidence>
<reference evidence="4" key="1">
    <citation type="submission" date="2022-01" db="EMBL/GenBank/DDBJ databases">
        <title>Genome Sequence Resource for Two Populations of Ditylenchus destructor, the Migratory Endoparasitic Phytonematode.</title>
        <authorList>
            <person name="Zhang H."/>
            <person name="Lin R."/>
            <person name="Xie B."/>
        </authorList>
    </citation>
    <scope>NUCLEOTIDE SEQUENCE</scope>
    <source>
        <strain evidence="4">BazhouSP</strain>
    </source>
</reference>
<feature type="compositionally biased region" description="Basic and acidic residues" evidence="1">
    <location>
        <begin position="322"/>
        <end position="331"/>
    </location>
</feature>